<evidence type="ECO:0000313" key="3">
    <source>
        <dbReference type="Proteomes" id="UP000183832"/>
    </source>
</evidence>
<protein>
    <submittedName>
        <fullName evidence="2">CLUMA_CG015951, isoform A</fullName>
    </submittedName>
</protein>
<keyword evidence="3" id="KW-1185">Reference proteome</keyword>
<keyword evidence="1" id="KW-0472">Membrane</keyword>
<evidence type="ECO:0000256" key="1">
    <source>
        <dbReference type="SAM" id="Phobius"/>
    </source>
</evidence>
<keyword evidence="1" id="KW-0812">Transmembrane</keyword>
<gene>
    <name evidence="2" type="ORF">CLUMA_CG015951</name>
</gene>
<keyword evidence="1" id="KW-1133">Transmembrane helix</keyword>
<feature type="transmembrane region" description="Helical" evidence="1">
    <location>
        <begin position="6"/>
        <end position="25"/>
    </location>
</feature>
<organism evidence="2 3">
    <name type="scientific">Clunio marinus</name>
    <dbReference type="NCBI Taxonomy" id="568069"/>
    <lineage>
        <taxon>Eukaryota</taxon>
        <taxon>Metazoa</taxon>
        <taxon>Ecdysozoa</taxon>
        <taxon>Arthropoda</taxon>
        <taxon>Hexapoda</taxon>
        <taxon>Insecta</taxon>
        <taxon>Pterygota</taxon>
        <taxon>Neoptera</taxon>
        <taxon>Endopterygota</taxon>
        <taxon>Diptera</taxon>
        <taxon>Nematocera</taxon>
        <taxon>Chironomoidea</taxon>
        <taxon>Chironomidae</taxon>
        <taxon>Clunio</taxon>
    </lineage>
</organism>
<name>A0A1J1IRE7_9DIPT</name>
<dbReference type="Proteomes" id="UP000183832">
    <property type="component" value="Unassembled WGS sequence"/>
</dbReference>
<sequence>MSVLKLIVHIYFWFFSVHVTALCVMGDHKYYPSFAGRLCLGSFTGSFFKRYEEDLSYCPRWLPDKRSVGCERSQQERLINLNGRIAFNIEYIPPKWINTSRPIAHSKQFV</sequence>
<dbReference type="EMBL" id="CVRI01000058">
    <property type="protein sequence ID" value="CRL02791.1"/>
    <property type="molecule type" value="Genomic_DNA"/>
</dbReference>
<evidence type="ECO:0000313" key="2">
    <source>
        <dbReference type="EMBL" id="CRL02791.1"/>
    </source>
</evidence>
<accession>A0A1J1IRE7</accession>
<reference evidence="2 3" key="1">
    <citation type="submission" date="2015-04" db="EMBL/GenBank/DDBJ databases">
        <authorList>
            <person name="Syromyatnikov M.Y."/>
            <person name="Popov V.N."/>
        </authorList>
    </citation>
    <scope>NUCLEOTIDE SEQUENCE [LARGE SCALE GENOMIC DNA]</scope>
</reference>
<dbReference type="AlphaFoldDB" id="A0A1J1IRE7"/>
<proteinExistence type="predicted"/>